<keyword evidence="1" id="KW-0812">Transmembrane</keyword>
<gene>
    <name evidence="2" type="ORF">SAMN02745123_01931</name>
</gene>
<keyword evidence="1" id="KW-1133">Transmembrane helix</keyword>
<feature type="transmembrane region" description="Helical" evidence="1">
    <location>
        <begin position="21"/>
        <end position="39"/>
    </location>
</feature>
<dbReference type="InterPro" id="IPR031360">
    <property type="entry name" value="TrpP"/>
</dbReference>
<evidence type="ECO:0000256" key="1">
    <source>
        <dbReference type="SAM" id="Phobius"/>
    </source>
</evidence>
<accession>A0A1M6SNW1</accession>
<proteinExistence type="predicted"/>
<evidence type="ECO:0000313" key="3">
    <source>
        <dbReference type="Proteomes" id="UP000183997"/>
    </source>
</evidence>
<keyword evidence="1" id="KW-0472">Membrane</keyword>
<dbReference type="Gene3D" id="1.10.1760.20">
    <property type="match status" value="1"/>
</dbReference>
<name>A0A1M6SNW1_9FIRM</name>
<feature type="transmembrane region" description="Helical" evidence="1">
    <location>
        <begin position="122"/>
        <end position="143"/>
    </location>
</feature>
<dbReference type="EMBL" id="FRAR01000014">
    <property type="protein sequence ID" value="SHK46383.1"/>
    <property type="molecule type" value="Genomic_DNA"/>
</dbReference>
<reference evidence="3" key="1">
    <citation type="submission" date="2016-11" db="EMBL/GenBank/DDBJ databases">
        <authorList>
            <person name="Varghese N."/>
            <person name="Submissions S."/>
        </authorList>
    </citation>
    <scope>NUCLEOTIDE SEQUENCE [LARGE SCALE GENOMIC DNA]</scope>
    <source>
        <strain evidence="3">DSM 10349</strain>
    </source>
</reference>
<feature type="transmembrane region" description="Helical" evidence="1">
    <location>
        <begin position="155"/>
        <end position="178"/>
    </location>
</feature>
<sequence>MMSNQSTASQVVVGKMSRSKEIAVIAFLIAIGAVLRMFSPAILGITPNFIIAMYCLAILLLRPAIGPALGIGIVAGAVSMIFSKSPIPYLNLATEPTGALVCALLAAYLPEFSLKNYSFKPCLATFVGTLISGGLYVVLNFHLALHLPVTAMKAAFIGVVIPVALINAVIAQALYVPVKKFLFR</sequence>
<organism evidence="2 3">
    <name type="scientific">Desulforamulus aeronauticus DSM 10349</name>
    <dbReference type="NCBI Taxonomy" id="1121421"/>
    <lineage>
        <taxon>Bacteria</taxon>
        <taxon>Bacillati</taxon>
        <taxon>Bacillota</taxon>
        <taxon>Clostridia</taxon>
        <taxon>Eubacteriales</taxon>
        <taxon>Peptococcaceae</taxon>
        <taxon>Desulforamulus</taxon>
    </lineage>
</organism>
<protein>
    <submittedName>
        <fullName evidence="2">Tryptophan transporter TrpP</fullName>
    </submittedName>
</protein>
<keyword evidence="3" id="KW-1185">Reference proteome</keyword>
<dbReference type="Proteomes" id="UP000183997">
    <property type="component" value="Unassembled WGS sequence"/>
</dbReference>
<evidence type="ECO:0000313" key="2">
    <source>
        <dbReference type="EMBL" id="SHK46383.1"/>
    </source>
</evidence>
<dbReference type="STRING" id="1121421.SAMN02745123_01931"/>
<dbReference type="AlphaFoldDB" id="A0A1M6SNW1"/>
<feature type="transmembrane region" description="Helical" evidence="1">
    <location>
        <begin position="68"/>
        <end position="87"/>
    </location>
</feature>
<dbReference type="Pfam" id="PF17099">
    <property type="entry name" value="TrpP"/>
    <property type="match status" value="1"/>
</dbReference>
<feature type="transmembrane region" description="Helical" evidence="1">
    <location>
        <begin position="93"/>
        <end position="110"/>
    </location>
</feature>